<accession>A0A8H7W9B5</accession>
<dbReference type="Pfam" id="PF08240">
    <property type="entry name" value="ADH_N"/>
    <property type="match status" value="1"/>
</dbReference>
<gene>
    <name evidence="2" type="ORF">IFR04_009558</name>
</gene>
<evidence type="ECO:0000313" key="3">
    <source>
        <dbReference type="Proteomes" id="UP000664132"/>
    </source>
</evidence>
<dbReference type="Gene3D" id="3.90.180.10">
    <property type="entry name" value="Medium-chain alcohol dehydrogenases, catalytic domain"/>
    <property type="match status" value="1"/>
</dbReference>
<dbReference type="OrthoDB" id="3509362at2759"/>
<feature type="non-terminal residue" evidence="2">
    <location>
        <position position="182"/>
    </location>
</feature>
<dbReference type="EMBL" id="JAFJYH010000159">
    <property type="protein sequence ID" value="KAG4417268.1"/>
    <property type="molecule type" value="Genomic_DNA"/>
</dbReference>
<dbReference type="AlphaFoldDB" id="A0A8H7W9B5"/>
<dbReference type="PANTHER" id="PTHR43482:SF1">
    <property type="entry name" value="PROTEIN AST1-RELATED"/>
    <property type="match status" value="1"/>
</dbReference>
<protein>
    <recommendedName>
        <fullName evidence="1">Alcohol dehydrogenase-like N-terminal domain-containing protein</fullName>
    </recommendedName>
</protein>
<dbReference type="Proteomes" id="UP000664132">
    <property type="component" value="Unassembled WGS sequence"/>
</dbReference>
<sequence>MSLPTTMPAITLLTPQTYDPHNPPTSLTLTTLPVPIPSSSQALLHITATAITPYELSWPMPVTTPRPRIPAHDVAAIVISSPSEHFKPGDRVFALMPPFTGQGGLAEFAVCDVKFLVKIPEGLGDVEAASVPRAALTAVQACERADLKEGERVLITGATGAVGRMVVQVARKMVGEKGVVVA</sequence>
<reference evidence="2" key="1">
    <citation type="submission" date="2021-02" db="EMBL/GenBank/DDBJ databases">
        <title>Genome sequence Cadophora malorum strain M34.</title>
        <authorList>
            <person name="Stefanovic E."/>
            <person name="Vu D."/>
            <person name="Scully C."/>
            <person name="Dijksterhuis J."/>
            <person name="Roader J."/>
            <person name="Houbraken J."/>
        </authorList>
    </citation>
    <scope>NUCLEOTIDE SEQUENCE</scope>
    <source>
        <strain evidence="2">M34</strain>
    </source>
</reference>
<keyword evidence="3" id="KW-1185">Reference proteome</keyword>
<comment type="caution">
    <text evidence="2">The sequence shown here is derived from an EMBL/GenBank/DDBJ whole genome shotgun (WGS) entry which is preliminary data.</text>
</comment>
<evidence type="ECO:0000259" key="1">
    <source>
        <dbReference type="Pfam" id="PF08240"/>
    </source>
</evidence>
<dbReference type="SUPFAM" id="SSF50129">
    <property type="entry name" value="GroES-like"/>
    <property type="match status" value="1"/>
</dbReference>
<evidence type="ECO:0000313" key="2">
    <source>
        <dbReference type="EMBL" id="KAG4417268.1"/>
    </source>
</evidence>
<name>A0A8H7W9B5_9HELO</name>
<feature type="domain" description="Alcohol dehydrogenase-like N-terminal" evidence="1">
    <location>
        <begin position="40"/>
        <end position="121"/>
    </location>
</feature>
<dbReference type="InterPro" id="IPR011032">
    <property type="entry name" value="GroES-like_sf"/>
</dbReference>
<dbReference type="InterPro" id="IPR052585">
    <property type="entry name" value="Lipid_raft_assoc_Zn_ADH"/>
</dbReference>
<organism evidence="2 3">
    <name type="scientific">Cadophora malorum</name>
    <dbReference type="NCBI Taxonomy" id="108018"/>
    <lineage>
        <taxon>Eukaryota</taxon>
        <taxon>Fungi</taxon>
        <taxon>Dikarya</taxon>
        <taxon>Ascomycota</taxon>
        <taxon>Pezizomycotina</taxon>
        <taxon>Leotiomycetes</taxon>
        <taxon>Helotiales</taxon>
        <taxon>Ploettnerulaceae</taxon>
        <taxon>Cadophora</taxon>
    </lineage>
</organism>
<dbReference type="InterPro" id="IPR013154">
    <property type="entry name" value="ADH-like_N"/>
</dbReference>
<dbReference type="PANTHER" id="PTHR43482">
    <property type="entry name" value="PROTEIN AST1-RELATED"/>
    <property type="match status" value="1"/>
</dbReference>
<dbReference type="Gene3D" id="3.40.50.720">
    <property type="entry name" value="NAD(P)-binding Rossmann-like Domain"/>
    <property type="match status" value="1"/>
</dbReference>
<proteinExistence type="predicted"/>